<protein>
    <recommendedName>
        <fullName evidence="1">Transposase IS200-like domain-containing protein</fullName>
    </recommendedName>
</protein>
<name>A0A8J3V5I8_9ACTN</name>
<keyword evidence="3" id="KW-1185">Reference proteome</keyword>
<dbReference type="AlphaFoldDB" id="A0A8J3V5I8"/>
<feature type="domain" description="Transposase IS200-like" evidence="1">
    <location>
        <begin position="1"/>
        <end position="44"/>
    </location>
</feature>
<dbReference type="InterPro" id="IPR036515">
    <property type="entry name" value="Transposase_17_sf"/>
</dbReference>
<sequence length="48" mass="5485">MLRKEYPAHISKYLWGGHFWSPSYFAASCGGAPLSIIKEHIDNQKHPD</sequence>
<gene>
    <name evidence="2" type="ORF">Pth03_61560</name>
</gene>
<dbReference type="SUPFAM" id="SSF143422">
    <property type="entry name" value="Transposase IS200-like"/>
    <property type="match status" value="1"/>
</dbReference>
<evidence type="ECO:0000313" key="3">
    <source>
        <dbReference type="Proteomes" id="UP000605992"/>
    </source>
</evidence>
<organism evidence="2 3">
    <name type="scientific">Planotetraspora thailandica</name>
    <dbReference type="NCBI Taxonomy" id="487172"/>
    <lineage>
        <taxon>Bacteria</taxon>
        <taxon>Bacillati</taxon>
        <taxon>Actinomycetota</taxon>
        <taxon>Actinomycetes</taxon>
        <taxon>Streptosporangiales</taxon>
        <taxon>Streptosporangiaceae</taxon>
        <taxon>Planotetraspora</taxon>
    </lineage>
</organism>
<dbReference type="PROSITE" id="PS51257">
    <property type="entry name" value="PROKAR_LIPOPROTEIN"/>
    <property type="match status" value="1"/>
</dbReference>
<dbReference type="Proteomes" id="UP000605992">
    <property type="component" value="Unassembled WGS sequence"/>
</dbReference>
<comment type="caution">
    <text evidence="2">The sequence shown here is derived from an EMBL/GenBank/DDBJ whole genome shotgun (WGS) entry which is preliminary data.</text>
</comment>
<accession>A0A8J3V5I8</accession>
<proteinExistence type="predicted"/>
<reference evidence="2" key="1">
    <citation type="submission" date="2021-01" db="EMBL/GenBank/DDBJ databases">
        <title>Whole genome shotgun sequence of Planotetraspora thailandica NBRC 104271.</title>
        <authorList>
            <person name="Komaki H."/>
            <person name="Tamura T."/>
        </authorList>
    </citation>
    <scope>NUCLEOTIDE SEQUENCE</scope>
    <source>
        <strain evidence="2">NBRC 104271</strain>
    </source>
</reference>
<evidence type="ECO:0000259" key="1">
    <source>
        <dbReference type="Pfam" id="PF01797"/>
    </source>
</evidence>
<dbReference type="GO" id="GO:0003677">
    <property type="term" value="F:DNA binding"/>
    <property type="evidence" value="ECO:0007669"/>
    <property type="project" value="InterPro"/>
</dbReference>
<dbReference type="GO" id="GO:0006313">
    <property type="term" value="P:DNA transposition"/>
    <property type="evidence" value="ECO:0007669"/>
    <property type="project" value="InterPro"/>
</dbReference>
<dbReference type="Pfam" id="PF01797">
    <property type="entry name" value="Y1_Tnp"/>
    <property type="match status" value="1"/>
</dbReference>
<dbReference type="InterPro" id="IPR002686">
    <property type="entry name" value="Transposase_17"/>
</dbReference>
<dbReference type="Gene3D" id="3.30.70.1290">
    <property type="entry name" value="Transposase IS200-like"/>
    <property type="match status" value="1"/>
</dbReference>
<dbReference type="GO" id="GO:0004803">
    <property type="term" value="F:transposase activity"/>
    <property type="evidence" value="ECO:0007669"/>
    <property type="project" value="InterPro"/>
</dbReference>
<dbReference type="EMBL" id="BOOR01000055">
    <property type="protein sequence ID" value="GII57767.1"/>
    <property type="molecule type" value="Genomic_DNA"/>
</dbReference>
<evidence type="ECO:0000313" key="2">
    <source>
        <dbReference type="EMBL" id="GII57767.1"/>
    </source>
</evidence>